<dbReference type="FunFam" id="2.40.50.100:FF:000003">
    <property type="entry name" value="Acetyl-CoA carboxylase biotin carboxyl carrier protein"/>
    <property type="match status" value="1"/>
</dbReference>
<dbReference type="PROSITE" id="PS00188">
    <property type="entry name" value="BIOTIN"/>
    <property type="match status" value="1"/>
</dbReference>
<protein>
    <recommendedName>
        <fullName evidence="3 9">Biotin carboxyl carrier protein of acetyl-CoA carboxylase</fullName>
    </recommendedName>
</protein>
<dbReference type="GO" id="GO:0003989">
    <property type="term" value="F:acetyl-CoA carboxylase activity"/>
    <property type="evidence" value="ECO:0007669"/>
    <property type="project" value="InterPro"/>
</dbReference>
<keyword evidence="8 9" id="KW-0092">Biotin</keyword>
<comment type="pathway">
    <text evidence="2 9">Lipid metabolism; fatty acid biosynthesis.</text>
</comment>
<dbReference type="InterPro" id="IPR050709">
    <property type="entry name" value="Biotin_Carboxyl_Carrier/Decarb"/>
</dbReference>
<evidence type="ECO:0000256" key="6">
    <source>
        <dbReference type="ARBA" id="ARBA00023098"/>
    </source>
</evidence>
<dbReference type="InterPro" id="IPR000089">
    <property type="entry name" value="Biotin_lipoyl"/>
</dbReference>
<dbReference type="Proteomes" id="UP000885779">
    <property type="component" value="Unassembled WGS sequence"/>
</dbReference>
<dbReference type="PANTHER" id="PTHR45266:SF3">
    <property type="entry name" value="OXALOACETATE DECARBOXYLASE ALPHA CHAIN"/>
    <property type="match status" value="1"/>
</dbReference>
<keyword evidence="6 9" id="KW-0443">Lipid metabolism</keyword>
<accession>A0A7V4U3I5</accession>
<comment type="function">
    <text evidence="1 9">This protein is a component of the acetyl coenzyme A carboxylase complex; first, biotin carboxylase catalyzes the carboxylation of the carrier protein and then the transcarboxylase transfers the carboxyl group to form malonyl-CoA.</text>
</comment>
<gene>
    <name evidence="11" type="primary">accB</name>
    <name evidence="11" type="ORF">ENK44_14920</name>
</gene>
<dbReference type="PANTHER" id="PTHR45266">
    <property type="entry name" value="OXALOACETATE DECARBOXYLASE ALPHA CHAIN"/>
    <property type="match status" value="1"/>
</dbReference>
<dbReference type="CDD" id="cd06850">
    <property type="entry name" value="biotinyl_domain"/>
    <property type="match status" value="1"/>
</dbReference>
<dbReference type="PRINTS" id="PR01071">
    <property type="entry name" value="ACOABIOTINCC"/>
</dbReference>
<comment type="caution">
    <text evidence="11">The sequence shown here is derived from an EMBL/GenBank/DDBJ whole genome shotgun (WGS) entry which is preliminary data.</text>
</comment>
<sequence length="164" mass="17483">MELKEIRQLIKIVEGSDISEFQLEEEGMKLVIKKELKSGNGTVTETAIQMVPAAVAAQPAAALQEAPVAAPAPAPPAAEEAPAANVHEVRSPMVGTFYRAPSPDADPYVEVGDSVSVGQTLCIVEAMKLMNEIESEVSGKIVKILVENAQPVEYNQVLFLIETA</sequence>
<name>A0A7V4U3I5_CALAY</name>
<dbReference type="PROSITE" id="PS50968">
    <property type="entry name" value="BIOTINYL_LIPOYL"/>
    <property type="match status" value="1"/>
</dbReference>
<proteinExistence type="predicted"/>
<evidence type="ECO:0000313" key="11">
    <source>
        <dbReference type="EMBL" id="HGY56998.1"/>
    </source>
</evidence>
<dbReference type="SUPFAM" id="SSF51230">
    <property type="entry name" value="Single hybrid motif"/>
    <property type="match status" value="1"/>
</dbReference>
<feature type="domain" description="Lipoyl-binding" evidence="10">
    <location>
        <begin position="86"/>
        <end position="162"/>
    </location>
</feature>
<dbReference type="GO" id="GO:0009317">
    <property type="term" value="C:acetyl-CoA carboxylase complex"/>
    <property type="evidence" value="ECO:0007669"/>
    <property type="project" value="InterPro"/>
</dbReference>
<evidence type="ECO:0000259" key="10">
    <source>
        <dbReference type="PROSITE" id="PS50968"/>
    </source>
</evidence>
<evidence type="ECO:0000256" key="4">
    <source>
        <dbReference type="ARBA" id="ARBA00022516"/>
    </source>
</evidence>
<dbReference type="InterPro" id="IPR011053">
    <property type="entry name" value="Single_hybrid_motif"/>
</dbReference>
<reference evidence="11" key="1">
    <citation type="journal article" date="2020" name="mSystems">
        <title>Genome- and Community-Level Interaction Insights into Carbon Utilization and Element Cycling Functions of Hydrothermarchaeota in Hydrothermal Sediment.</title>
        <authorList>
            <person name="Zhou Z."/>
            <person name="Liu Y."/>
            <person name="Xu W."/>
            <person name="Pan J."/>
            <person name="Luo Z.H."/>
            <person name="Li M."/>
        </authorList>
    </citation>
    <scope>NUCLEOTIDE SEQUENCE [LARGE SCALE GENOMIC DNA]</scope>
    <source>
        <strain evidence="11">HyVt-577</strain>
    </source>
</reference>
<evidence type="ECO:0000256" key="3">
    <source>
        <dbReference type="ARBA" id="ARBA00017562"/>
    </source>
</evidence>
<dbReference type="InterPro" id="IPR001882">
    <property type="entry name" value="Biotin_BS"/>
</dbReference>
<evidence type="ECO:0000256" key="5">
    <source>
        <dbReference type="ARBA" id="ARBA00022832"/>
    </source>
</evidence>
<dbReference type="InterPro" id="IPR001249">
    <property type="entry name" value="AcCoA_biotinCC"/>
</dbReference>
<evidence type="ECO:0000256" key="7">
    <source>
        <dbReference type="ARBA" id="ARBA00023160"/>
    </source>
</evidence>
<dbReference type="EMBL" id="DRQG01000142">
    <property type="protein sequence ID" value="HGY56998.1"/>
    <property type="molecule type" value="Genomic_DNA"/>
</dbReference>
<dbReference type="GO" id="GO:0006633">
    <property type="term" value="P:fatty acid biosynthetic process"/>
    <property type="evidence" value="ECO:0007669"/>
    <property type="project" value="UniProtKB-UniPathway"/>
</dbReference>
<dbReference type="NCBIfam" id="TIGR00531">
    <property type="entry name" value="BCCP"/>
    <property type="match status" value="1"/>
</dbReference>
<keyword evidence="4 9" id="KW-0444">Lipid biosynthesis</keyword>
<organism evidence="11">
    <name type="scientific">Caldithrix abyssi</name>
    <dbReference type="NCBI Taxonomy" id="187145"/>
    <lineage>
        <taxon>Bacteria</taxon>
        <taxon>Pseudomonadati</taxon>
        <taxon>Calditrichota</taxon>
        <taxon>Calditrichia</taxon>
        <taxon>Calditrichales</taxon>
        <taxon>Calditrichaceae</taxon>
        <taxon>Caldithrix</taxon>
    </lineage>
</organism>
<evidence type="ECO:0000256" key="1">
    <source>
        <dbReference type="ARBA" id="ARBA00003761"/>
    </source>
</evidence>
<dbReference type="UniPathway" id="UPA00094"/>
<evidence type="ECO:0000256" key="2">
    <source>
        <dbReference type="ARBA" id="ARBA00005194"/>
    </source>
</evidence>
<dbReference type="Gene3D" id="2.40.50.100">
    <property type="match status" value="1"/>
</dbReference>
<evidence type="ECO:0000256" key="9">
    <source>
        <dbReference type="RuleBase" id="RU364072"/>
    </source>
</evidence>
<evidence type="ECO:0000256" key="8">
    <source>
        <dbReference type="ARBA" id="ARBA00023267"/>
    </source>
</evidence>
<dbReference type="Pfam" id="PF00364">
    <property type="entry name" value="Biotin_lipoyl"/>
    <property type="match status" value="1"/>
</dbReference>
<dbReference type="NCBIfam" id="NF005457">
    <property type="entry name" value="PRK07051.1"/>
    <property type="match status" value="1"/>
</dbReference>
<keyword evidence="5 9" id="KW-0276">Fatty acid metabolism</keyword>
<dbReference type="AlphaFoldDB" id="A0A7V4U3I5"/>
<keyword evidence="7 9" id="KW-0275">Fatty acid biosynthesis</keyword>